<name>A0AAE1LM12_9NEOP</name>
<dbReference type="PANTHER" id="PTHR23278:SF30">
    <property type="entry name" value="SIDESTEP VIII, ISOFORM B"/>
    <property type="match status" value="1"/>
</dbReference>
<dbReference type="EMBL" id="JAHWGI010001134">
    <property type="protein sequence ID" value="KAK3922987.1"/>
    <property type="molecule type" value="Genomic_DNA"/>
</dbReference>
<reference evidence="2" key="2">
    <citation type="journal article" date="2023" name="BMC Genomics">
        <title>Pest status, molecular evolution, and epigenetic factors derived from the genome assembly of Frankliniella fusca, a thysanopteran phytovirus vector.</title>
        <authorList>
            <person name="Catto M.A."/>
            <person name="Labadie P.E."/>
            <person name="Jacobson A.L."/>
            <person name="Kennedy G.G."/>
            <person name="Srinivasan R."/>
            <person name="Hunt B.G."/>
        </authorList>
    </citation>
    <scope>NUCLEOTIDE SEQUENCE</scope>
    <source>
        <strain evidence="2">PL_HMW_Pooled</strain>
    </source>
</reference>
<dbReference type="InterPro" id="IPR036179">
    <property type="entry name" value="Ig-like_dom_sf"/>
</dbReference>
<dbReference type="Gene3D" id="2.60.40.10">
    <property type="entry name" value="Immunoglobulins"/>
    <property type="match status" value="2"/>
</dbReference>
<evidence type="ECO:0000313" key="2">
    <source>
        <dbReference type="EMBL" id="KAK3922987.1"/>
    </source>
</evidence>
<dbReference type="Pfam" id="PF07686">
    <property type="entry name" value="V-set"/>
    <property type="match status" value="1"/>
</dbReference>
<gene>
    <name evidence="2" type="ORF">KUF71_001646</name>
</gene>
<accession>A0AAE1LM12</accession>
<dbReference type="SMART" id="SM00408">
    <property type="entry name" value="IGc2"/>
    <property type="match status" value="2"/>
</dbReference>
<dbReference type="InterPro" id="IPR007110">
    <property type="entry name" value="Ig-like_dom"/>
</dbReference>
<reference evidence="2" key="1">
    <citation type="submission" date="2021-07" db="EMBL/GenBank/DDBJ databases">
        <authorList>
            <person name="Catto M.A."/>
            <person name="Jacobson A."/>
            <person name="Kennedy G."/>
            <person name="Labadie P."/>
            <person name="Hunt B.G."/>
            <person name="Srinivasan R."/>
        </authorList>
    </citation>
    <scope>NUCLEOTIDE SEQUENCE</scope>
    <source>
        <strain evidence="2">PL_HMW_Pooled</strain>
        <tissue evidence="2">Head</tissue>
    </source>
</reference>
<dbReference type="Pfam" id="PF13927">
    <property type="entry name" value="Ig_3"/>
    <property type="match status" value="1"/>
</dbReference>
<dbReference type="AlphaFoldDB" id="A0AAE1LM12"/>
<feature type="non-terminal residue" evidence="2">
    <location>
        <position position="1"/>
    </location>
</feature>
<dbReference type="InterPro" id="IPR013106">
    <property type="entry name" value="Ig_V-set"/>
</dbReference>
<proteinExistence type="predicted"/>
<feature type="domain" description="Ig-like" evidence="1">
    <location>
        <begin position="1"/>
        <end position="112"/>
    </location>
</feature>
<dbReference type="SUPFAM" id="SSF48726">
    <property type="entry name" value="Immunoglobulin"/>
    <property type="match status" value="2"/>
</dbReference>
<dbReference type="PANTHER" id="PTHR23278">
    <property type="entry name" value="SIDESTEP PROTEIN"/>
    <property type="match status" value="1"/>
</dbReference>
<dbReference type="PROSITE" id="PS50835">
    <property type="entry name" value="IG_LIKE"/>
    <property type="match status" value="2"/>
</dbReference>
<protein>
    <submittedName>
        <fullName evidence="2">Lachesin</fullName>
    </submittedName>
</protein>
<evidence type="ECO:0000313" key="3">
    <source>
        <dbReference type="Proteomes" id="UP001219518"/>
    </source>
</evidence>
<evidence type="ECO:0000259" key="1">
    <source>
        <dbReference type="PROSITE" id="PS50835"/>
    </source>
</evidence>
<dbReference type="InterPro" id="IPR013783">
    <property type="entry name" value="Ig-like_fold"/>
</dbReference>
<dbReference type="InterPro" id="IPR003598">
    <property type="entry name" value="Ig_sub2"/>
</dbReference>
<dbReference type="SMART" id="SM00409">
    <property type="entry name" value="IG"/>
    <property type="match status" value="2"/>
</dbReference>
<organism evidence="2 3">
    <name type="scientific">Frankliniella fusca</name>
    <dbReference type="NCBI Taxonomy" id="407009"/>
    <lineage>
        <taxon>Eukaryota</taxon>
        <taxon>Metazoa</taxon>
        <taxon>Ecdysozoa</taxon>
        <taxon>Arthropoda</taxon>
        <taxon>Hexapoda</taxon>
        <taxon>Insecta</taxon>
        <taxon>Pterygota</taxon>
        <taxon>Neoptera</taxon>
        <taxon>Paraneoptera</taxon>
        <taxon>Thysanoptera</taxon>
        <taxon>Terebrantia</taxon>
        <taxon>Thripoidea</taxon>
        <taxon>Thripidae</taxon>
        <taxon>Frankliniella</taxon>
    </lineage>
</organism>
<comment type="caution">
    <text evidence="2">The sequence shown here is derived from an EMBL/GenBank/DDBJ whole genome shotgun (WGS) entry which is preliminary data.</text>
</comment>
<feature type="domain" description="Ig-like" evidence="1">
    <location>
        <begin position="117"/>
        <end position="216"/>
    </location>
</feature>
<keyword evidence="3" id="KW-1185">Reference proteome</keyword>
<dbReference type="InterPro" id="IPR003599">
    <property type="entry name" value="Ig_sub"/>
</dbReference>
<sequence length="256" mass="28607">LVSGTEALLGGVARLPCDLTPPQSEDQVWAVIWYREGNSKPCYSYDARLRTESKAGTHWSDEKAFGGQVTFRENESPAHLTIENVRESDAGAYRCRVDFKRSQTRNARVNLTVIVPPKKLQIVDQSGAEMKDGVLGPFNEGESINVTCIAVGGWPTPRVTWWLENALVDDSSEHVTDGKVQNVLRLERLERKQLHSVYTCQAANNQLAAPVSTAVSLDLKREYRHHKQVQGDSDRRSIACLIRLCRTYGGALCRKL</sequence>
<dbReference type="Proteomes" id="UP001219518">
    <property type="component" value="Unassembled WGS sequence"/>
</dbReference>